<comment type="caution">
    <text evidence="3">The sequence shown here is derived from an EMBL/GenBank/DDBJ whole genome shotgun (WGS) entry which is preliminary data.</text>
</comment>
<feature type="non-terminal residue" evidence="3">
    <location>
        <position position="1"/>
    </location>
</feature>
<proteinExistence type="predicted"/>
<dbReference type="Proteomes" id="UP000823674">
    <property type="component" value="Chromosome A02"/>
</dbReference>
<feature type="domain" description="Transposase-associated" evidence="2">
    <location>
        <begin position="5"/>
        <end position="76"/>
    </location>
</feature>
<evidence type="ECO:0000313" key="3">
    <source>
        <dbReference type="EMBL" id="KAG5410012.1"/>
    </source>
</evidence>
<evidence type="ECO:0000259" key="2">
    <source>
        <dbReference type="Pfam" id="PF13963"/>
    </source>
</evidence>
<protein>
    <recommendedName>
        <fullName evidence="2">Transposase-associated domain-containing protein</fullName>
    </recommendedName>
</protein>
<keyword evidence="4" id="KW-1185">Reference proteome</keyword>
<gene>
    <name evidence="3" type="primary">A02g504050.1_BraROA</name>
    <name evidence="3" type="ORF">IGI04_006331</name>
</gene>
<feature type="region of interest" description="Disordered" evidence="1">
    <location>
        <begin position="114"/>
        <end position="147"/>
    </location>
</feature>
<dbReference type="InterPro" id="IPR029480">
    <property type="entry name" value="Transpos_assoc"/>
</dbReference>
<evidence type="ECO:0000313" key="4">
    <source>
        <dbReference type="Proteomes" id="UP000823674"/>
    </source>
</evidence>
<organism evidence="3 4">
    <name type="scientific">Brassica rapa subsp. trilocularis</name>
    <dbReference type="NCBI Taxonomy" id="1813537"/>
    <lineage>
        <taxon>Eukaryota</taxon>
        <taxon>Viridiplantae</taxon>
        <taxon>Streptophyta</taxon>
        <taxon>Embryophyta</taxon>
        <taxon>Tracheophyta</taxon>
        <taxon>Spermatophyta</taxon>
        <taxon>Magnoliopsida</taxon>
        <taxon>eudicotyledons</taxon>
        <taxon>Gunneridae</taxon>
        <taxon>Pentapetalae</taxon>
        <taxon>rosids</taxon>
        <taxon>malvids</taxon>
        <taxon>Brassicales</taxon>
        <taxon>Brassicaceae</taxon>
        <taxon>Brassiceae</taxon>
        <taxon>Brassica</taxon>
    </lineage>
</organism>
<dbReference type="EMBL" id="JADBGQ010000002">
    <property type="protein sequence ID" value="KAG5410012.1"/>
    <property type="molecule type" value="Genomic_DNA"/>
</dbReference>
<dbReference type="PANTHER" id="PTHR33144:SF48">
    <property type="entry name" value="PLANT TRANSPOSASE (PTTA_EN_SPM FAMILY)"/>
    <property type="match status" value="1"/>
</dbReference>
<accession>A0ABQ7NGJ1</accession>
<dbReference type="Pfam" id="PF13963">
    <property type="entry name" value="Transpos_assoc"/>
    <property type="match status" value="1"/>
</dbReference>
<dbReference type="PANTHER" id="PTHR33144">
    <property type="entry name" value="OS10G0409366 PROTEIN-RELATED"/>
    <property type="match status" value="1"/>
</dbReference>
<sequence length="530" mass="59503">VLMDKSWVNKPRLSQDYRLGVKIFLDFAFGKSNAPMVKCPCTCCSLAKSKTREDIEGDLICHGFLSSYTSWIVHGEDMCVTENARVPSDSAHVELDSTFNLLDDIFPDISANMNEEHEEGSPGQPMDTDRPSASKTQEPDDLPYLETEYDMPPPLAAEYKSFKWKIEVIDTAGKIEGKMITSKEVWKIQNSKVIVHFDEVSGQPIGESGGLLGSWLGQLSNDVNLLPINYSDWRMVNPHIKNKVWEVIQSKFWFDDPATRKVFVMSALGSRCKDVKLRLWKEYKRDSLSETLLNRPENEKLTTLLGQKSHVTNNAIASLDDEYAQVFGPERPGRVRCVGRGPTPSKLVNHSPVTRQEIENSEMVIDLKSQVKELSDQVKGMTTFIQQVIGTSTGEQARVWASSFAVAFANIPNPAFANVPSPPNPNQERKQFGISVVKTFFGNPSGKRNKLPVQRAPPLYVELTIPNSTEVERPVIVEERVTNIVEKEEEIHNEEVIAESDSSSSVEGDDCEVIVEDRDGYKENELFEAE</sequence>
<reference evidence="3 4" key="1">
    <citation type="submission" date="2021-03" db="EMBL/GenBank/DDBJ databases">
        <authorList>
            <person name="King G.J."/>
            <person name="Bancroft I."/>
            <person name="Baten A."/>
            <person name="Bloomfield J."/>
            <person name="Borpatragohain P."/>
            <person name="He Z."/>
            <person name="Irish N."/>
            <person name="Irwin J."/>
            <person name="Liu K."/>
            <person name="Mauleon R.P."/>
            <person name="Moore J."/>
            <person name="Morris R."/>
            <person name="Ostergaard L."/>
            <person name="Wang B."/>
            <person name="Wells R."/>
        </authorList>
    </citation>
    <scope>NUCLEOTIDE SEQUENCE [LARGE SCALE GENOMIC DNA]</scope>
    <source>
        <strain evidence="3">R-o-18</strain>
        <tissue evidence="3">Leaf</tissue>
    </source>
</reference>
<name>A0ABQ7NGJ1_BRACM</name>
<evidence type="ECO:0000256" key="1">
    <source>
        <dbReference type="SAM" id="MobiDB-lite"/>
    </source>
</evidence>
<feature type="non-terminal residue" evidence="3">
    <location>
        <position position="530"/>
    </location>
</feature>